<proteinExistence type="inferred from homology"/>
<evidence type="ECO:0000313" key="9">
    <source>
        <dbReference type="Proteomes" id="UP000324705"/>
    </source>
</evidence>
<comment type="similarity">
    <text evidence="2">Belongs to the SYF2 family.</text>
</comment>
<dbReference type="GO" id="GO:0071013">
    <property type="term" value="C:catalytic step 2 spliceosome"/>
    <property type="evidence" value="ECO:0007669"/>
    <property type="project" value="TreeGrafter"/>
</dbReference>
<dbReference type="PANTHER" id="PTHR13264">
    <property type="entry name" value="GCIP-INTERACTING PROTEIN P29"/>
    <property type="match status" value="1"/>
</dbReference>
<dbReference type="Gramene" id="TRITD7Av1G219540.1">
    <property type="protein sequence ID" value="TRITD7Av1G219540.1"/>
    <property type="gene ID" value="TRITD7Av1G219540"/>
</dbReference>
<gene>
    <name evidence="8" type="ORF">TRITD_7Av1G219540</name>
</gene>
<dbReference type="Proteomes" id="UP000324705">
    <property type="component" value="Chromosome 7A"/>
</dbReference>
<sequence length="479" mass="54134">MGKSEPECVNSSNPAHECNDYCLNKIAEAKRRLLEEQPDSWKGPPEDRTVHPDCINASNPYHDCSEYCFKKIADANAVYLIDFLLAAERGELEKPAGGSGKSGVTPEQADGDDDSERQEDAAAAEDGYPQMTEKQKKLFELQLKMNEARKANQQAMVAEKKRMEPRGESRGVSKEKWLEDRKKKIGKLLDSNGLDMSKSYMLDTQDMAEAKYKKWEKEPAPHGWDVFNQKTLYDAYKKRTKNIEVDMDAYNRAKETDPEFYREASSLQYGKVSRVAEPNIDRMVNELKERDEKRKAFSRRRKLDQLGLVRLILSPRGLEGIGKDCGIGVMHKVGSGELLAEHPTNQIDCAARTCRTNCDCSSLTPTLVGFFSSYGESVAALHSYSTSESTRAAWTFCLSLMSGLHTGARSPFSTGLGRQRRTKYASDRRSQSSRVDYYTGDAEGKTSNLFIFNHDSTTNARNNKKYIQIRKPPNDDYKH</sequence>
<comment type="subcellular location">
    <subcellularLocation>
        <location evidence="1">Nucleus</location>
    </subcellularLocation>
</comment>
<evidence type="ECO:0000256" key="1">
    <source>
        <dbReference type="ARBA" id="ARBA00004123"/>
    </source>
</evidence>
<keyword evidence="6" id="KW-0539">Nucleus</keyword>
<name>A0A9R1BRQ8_TRITD</name>
<keyword evidence="5" id="KW-0508">mRNA splicing</keyword>
<dbReference type="PANTHER" id="PTHR13264:SF5">
    <property type="entry name" value="PRE-MRNA-SPLICING FACTOR SYF2"/>
    <property type="match status" value="1"/>
</dbReference>
<dbReference type="EMBL" id="LT934123">
    <property type="protein sequence ID" value="VAI78713.1"/>
    <property type="molecule type" value="Genomic_DNA"/>
</dbReference>
<dbReference type="GO" id="GO:0000974">
    <property type="term" value="C:Prp19 complex"/>
    <property type="evidence" value="ECO:0007669"/>
    <property type="project" value="TreeGrafter"/>
</dbReference>
<dbReference type="GO" id="GO:0008380">
    <property type="term" value="P:RNA splicing"/>
    <property type="evidence" value="ECO:0007669"/>
    <property type="project" value="UniProtKB-KW"/>
</dbReference>
<evidence type="ECO:0000256" key="3">
    <source>
        <dbReference type="ARBA" id="ARBA00022664"/>
    </source>
</evidence>
<dbReference type="Pfam" id="PF08231">
    <property type="entry name" value="SYF2"/>
    <property type="match status" value="1"/>
</dbReference>
<dbReference type="AlphaFoldDB" id="A0A9R1BRQ8"/>
<organism evidence="8 9">
    <name type="scientific">Triticum turgidum subsp. durum</name>
    <name type="common">Durum wheat</name>
    <name type="synonym">Triticum durum</name>
    <dbReference type="NCBI Taxonomy" id="4567"/>
    <lineage>
        <taxon>Eukaryota</taxon>
        <taxon>Viridiplantae</taxon>
        <taxon>Streptophyta</taxon>
        <taxon>Embryophyta</taxon>
        <taxon>Tracheophyta</taxon>
        <taxon>Spermatophyta</taxon>
        <taxon>Magnoliopsida</taxon>
        <taxon>Liliopsida</taxon>
        <taxon>Poales</taxon>
        <taxon>Poaceae</taxon>
        <taxon>BOP clade</taxon>
        <taxon>Pooideae</taxon>
        <taxon>Triticodae</taxon>
        <taxon>Triticeae</taxon>
        <taxon>Triticinae</taxon>
        <taxon>Triticum</taxon>
    </lineage>
</organism>
<accession>A0A9R1BRQ8</accession>
<feature type="region of interest" description="Disordered" evidence="7">
    <location>
        <begin position="93"/>
        <end position="132"/>
    </location>
</feature>
<evidence type="ECO:0000256" key="2">
    <source>
        <dbReference type="ARBA" id="ARBA00010028"/>
    </source>
</evidence>
<dbReference type="GO" id="GO:0006397">
    <property type="term" value="P:mRNA processing"/>
    <property type="evidence" value="ECO:0007669"/>
    <property type="project" value="UniProtKB-KW"/>
</dbReference>
<keyword evidence="4" id="KW-0747">Spliceosome</keyword>
<protein>
    <recommendedName>
        <fullName evidence="10">Pre-mRNA-splicing factor SYF2</fullName>
    </recommendedName>
</protein>
<evidence type="ECO:0000256" key="5">
    <source>
        <dbReference type="ARBA" id="ARBA00023187"/>
    </source>
</evidence>
<keyword evidence="9" id="KW-1185">Reference proteome</keyword>
<dbReference type="OMA" id="DCAARTC"/>
<reference evidence="8 9" key="1">
    <citation type="submission" date="2017-09" db="EMBL/GenBank/DDBJ databases">
        <authorList>
            <consortium name="International Durum Wheat Genome Sequencing Consortium (IDWGSC)"/>
            <person name="Milanesi L."/>
        </authorList>
    </citation>
    <scope>NUCLEOTIDE SEQUENCE [LARGE SCALE GENOMIC DNA]</scope>
    <source>
        <strain evidence="9">cv. Svevo</strain>
    </source>
</reference>
<evidence type="ECO:0000256" key="4">
    <source>
        <dbReference type="ARBA" id="ARBA00022728"/>
    </source>
</evidence>
<keyword evidence="3" id="KW-0507">mRNA processing</keyword>
<feature type="region of interest" description="Disordered" evidence="7">
    <location>
        <begin position="411"/>
        <end position="439"/>
    </location>
</feature>
<evidence type="ECO:0008006" key="10">
    <source>
        <dbReference type="Google" id="ProtNLM"/>
    </source>
</evidence>
<dbReference type="GO" id="GO:0071014">
    <property type="term" value="C:post-mRNA release spliceosomal complex"/>
    <property type="evidence" value="ECO:0007669"/>
    <property type="project" value="TreeGrafter"/>
</dbReference>
<evidence type="ECO:0000256" key="6">
    <source>
        <dbReference type="ARBA" id="ARBA00023242"/>
    </source>
</evidence>
<dbReference type="InterPro" id="IPR013260">
    <property type="entry name" value="mRNA_splic_SYF2"/>
</dbReference>
<evidence type="ECO:0000256" key="7">
    <source>
        <dbReference type="SAM" id="MobiDB-lite"/>
    </source>
</evidence>
<evidence type="ECO:0000313" key="8">
    <source>
        <dbReference type="EMBL" id="VAI78713.1"/>
    </source>
</evidence>